<reference evidence="1" key="1">
    <citation type="journal article" date="2015" name="Nature">
        <title>Complex archaea that bridge the gap between prokaryotes and eukaryotes.</title>
        <authorList>
            <person name="Spang A."/>
            <person name="Saw J.H."/>
            <person name="Jorgensen S.L."/>
            <person name="Zaremba-Niedzwiedzka K."/>
            <person name="Martijn J."/>
            <person name="Lind A.E."/>
            <person name="van Eijk R."/>
            <person name="Schleper C."/>
            <person name="Guy L."/>
            <person name="Ettema T.J."/>
        </authorList>
    </citation>
    <scope>NUCLEOTIDE SEQUENCE</scope>
</reference>
<evidence type="ECO:0000313" key="1">
    <source>
        <dbReference type="EMBL" id="KKL76476.1"/>
    </source>
</evidence>
<protein>
    <recommendedName>
        <fullName evidence="2">PD-(D/E)XK endonuclease-like domain-containing protein</fullName>
    </recommendedName>
</protein>
<dbReference type="AlphaFoldDB" id="A0A0F9FDF3"/>
<organism evidence="1">
    <name type="scientific">marine sediment metagenome</name>
    <dbReference type="NCBI Taxonomy" id="412755"/>
    <lineage>
        <taxon>unclassified sequences</taxon>
        <taxon>metagenomes</taxon>
        <taxon>ecological metagenomes</taxon>
    </lineage>
</organism>
<dbReference type="Gene3D" id="3.90.320.10">
    <property type="match status" value="1"/>
</dbReference>
<proteinExistence type="predicted"/>
<dbReference type="InterPro" id="IPR011604">
    <property type="entry name" value="PDDEXK-like_dom_sf"/>
</dbReference>
<accession>A0A0F9FDF3</accession>
<evidence type="ECO:0008006" key="2">
    <source>
        <dbReference type="Google" id="ProtNLM"/>
    </source>
</evidence>
<sequence length="169" mass="19226">MKIENKFLIKKNLKTPTVQNLNSLDKERLDNNFRWPSHSGVSKAVTNHLNQYILAVELQIERKNGAKRVTGHIDILLIVGDTLYVVDYKPDGHGDQMTNPLSPTYKHLSSSFIQSIPQVAAYAKILKKAYGVSKVVCVTFNKDSAWVYQDSFLENKMSLLWTVMVFHST</sequence>
<comment type="caution">
    <text evidence="1">The sequence shown here is derived from an EMBL/GenBank/DDBJ whole genome shotgun (WGS) entry which is preliminary data.</text>
</comment>
<name>A0A0F9FDF3_9ZZZZ</name>
<dbReference type="EMBL" id="LAZR01024033">
    <property type="protein sequence ID" value="KKL76476.1"/>
    <property type="molecule type" value="Genomic_DNA"/>
</dbReference>
<gene>
    <name evidence="1" type="ORF">LCGC14_2044510</name>
</gene>